<dbReference type="FunFam" id="1.10.10.60:FF:000087">
    <property type="entry name" value="DNA methyltransferase 1-associated protein 1"/>
    <property type="match status" value="1"/>
</dbReference>
<evidence type="ECO:0000256" key="3">
    <source>
        <dbReference type="ARBA" id="ARBA00023015"/>
    </source>
</evidence>
<organism evidence="10 11">
    <name type="scientific">Cichlidogyrus casuarinus</name>
    <dbReference type="NCBI Taxonomy" id="1844966"/>
    <lineage>
        <taxon>Eukaryota</taxon>
        <taxon>Metazoa</taxon>
        <taxon>Spiralia</taxon>
        <taxon>Lophotrochozoa</taxon>
        <taxon>Platyhelminthes</taxon>
        <taxon>Monogenea</taxon>
        <taxon>Monopisthocotylea</taxon>
        <taxon>Dactylogyridea</taxon>
        <taxon>Ancyrocephalidae</taxon>
        <taxon>Cichlidogyrus</taxon>
    </lineage>
</organism>
<evidence type="ECO:0000256" key="7">
    <source>
        <dbReference type="SAM" id="MobiDB-lite"/>
    </source>
</evidence>
<keyword evidence="10" id="KW-0489">Methyltransferase</keyword>
<evidence type="ECO:0000256" key="2">
    <source>
        <dbReference type="ARBA" id="ARBA00022853"/>
    </source>
</evidence>
<evidence type="ECO:0000256" key="4">
    <source>
        <dbReference type="ARBA" id="ARBA00023163"/>
    </source>
</evidence>
<accession>A0ABD2PV64</accession>
<evidence type="ECO:0000259" key="9">
    <source>
        <dbReference type="Pfam" id="PF16282"/>
    </source>
</evidence>
<keyword evidence="4" id="KW-0804">Transcription</keyword>
<dbReference type="AlphaFoldDB" id="A0ABD2PV64"/>
<keyword evidence="11" id="KW-1185">Reference proteome</keyword>
<dbReference type="GO" id="GO:0005634">
    <property type="term" value="C:nucleus"/>
    <property type="evidence" value="ECO:0007669"/>
    <property type="project" value="UniProtKB-SubCell"/>
</dbReference>
<dbReference type="PANTHER" id="PTHR12855:SF10">
    <property type="entry name" value="DNA METHYLTRANSFERASE 1-ASSOCIATED PROTEIN 1"/>
    <property type="match status" value="1"/>
</dbReference>
<sequence length="499" mass="57334">MSSDVLDILELDDSNQRKSVLNRDALLAKAAKKTKPGPQKRPRNIPREVWGLQTSLNNSTDLPPLMPIDSTPIYKQPKLNIGVGRVSHWLWVPFSNSARKVDGFRLHHWCRKDKVDDSTDYKYAKYDQHVDLPTYTDDEYNAYLQDSKWPRDKTDYLMELAKRFELRFVHMQDRWDTDKFEPRPSIEDLKERYYGIAAAVDKNKKTNFSGGLRYDAAHERKRKAQLELLYGRSPEAVEEEERLLNKLRFIEARRREREKKKHYLQKMITQSQNPSLELNEDLENSFVGQKKRPHSNLPNATIGSNMQKSAAAALSSNKLFQLKFPQNMGQKKIRIIENFLGQMGMDQTLPASSDVVEAYNQLRSNILLLNDLRNAFLTCEYELHTAKMRMETFAPDALPKRLAALPETDESKLDVDVDIINALKRADSKKVILPRQSIGIPGAILGTVASTQPVSSGMMSRELSTPMEVDEDESARKRRDSAVSTSSNRSCFIQKKMKN</sequence>
<dbReference type="Proteomes" id="UP001626550">
    <property type="component" value="Unassembled WGS sequence"/>
</dbReference>
<evidence type="ECO:0000259" key="8">
    <source>
        <dbReference type="Pfam" id="PF05499"/>
    </source>
</evidence>
<comment type="caution">
    <text evidence="10">The sequence shown here is derived from an EMBL/GenBank/DDBJ whole genome shotgun (WGS) entry which is preliminary data.</text>
</comment>
<dbReference type="Pfam" id="PF05499">
    <property type="entry name" value="DMAP1"/>
    <property type="match status" value="1"/>
</dbReference>
<evidence type="ECO:0000256" key="1">
    <source>
        <dbReference type="ARBA" id="ARBA00004123"/>
    </source>
</evidence>
<dbReference type="Pfam" id="PF16282">
    <property type="entry name" value="SANT_DAMP1_like"/>
    <property type="match status" value="1"/>
</dbReference>
<proteinExistence type="predicted"/>
<feature type="region of interest" description="Disordered" evidence="7">
    <location>
        <begin position="455"/>
        <end position="499"/>
    </location>
</feature>
<feature type="domain" description="DAMP1 SANT/Myb-like" evidence="9">
    <location>
        <begin position="121"/>
        <end position="199"/>
    </location>
</feature>
<keyword evidence="2" id="KW-0156">Chromatin regulator</keyword>
<dbReference type="InterPro" id="IPR027109">
    <property type="entry name" value="Swc4/Dmap1"/>
</dbReference>
<evidence type="ECO:0000313" key="11">
    <source>
        <dbReference type="Proteomes" id="UP001626550"/>
    </source>
</evidence>
<dbReference type="GO" id="GO:0006325">
    <property type="term" value="P:chromatin organization"/>
    <property type="evidence" value="ECO:0007669"/>
    <property type="project" value="UniProtKB-KW"/>
</dbReference>
<dbReference type="Gene3D" id="1.10.10.60">
    <property type="entry name" value="Homeodomain-like"/>
    <property type="match status" value="1"/>
</dbReference>
<dbReference type="GO" id="GO:0032259">
    <property type="term" value="P:methylation"/>
    <property type="evidence" value="ECO:0007669"/>
    <property type="project" value="UniProtKB-KW"/>
</dbReference>
<feature type="domain" description="DNA methyltransferase 1-associated 1" evidence="8">
    <location>
        <begin position="239"/>
        <end position="396"/>
    </location>
</feature>
<dbReference type="PANTHER" id="PTHR12855">
    <property type="entry name" value="DNA METHYLTRANSFERASE 1-ASSOCIATED PROTEIN 1 FAMILY MEMBER"/>
    <property type="match status" value="1"/>
</dbReference>
<dbReference type="GO" id="GO:0008168">
    <property type="term" value="F:methyltransferase activity"/>
    <property type="evidence" value="ECO:0007669"/>
    <property type="project" value="UniProtKB-KW"/>
</dbReference>
<evidence type="ECO:0000256" key="6">
    <source>
        <dbReference type="ARBA" id="ARBA00067416"/>
    </source>
</evidence>
<dbReference type="GO" id="GO:0005694">
    <property type="term" value="C:chromosome"/>
    <property type="evidence" value="ECO:0007669"/>
    <property type="project" value="UniProtKB-ARBA"/>
</dbReference>
<gene>
    <name evidence="10" type="primary">DMAP1</name>
    <name evidence="10" type="ORF">Ciccas_010463</name>
</gene>
<keyword evidence="5" id="KW-0539">Nucleus</keyword>
<evidence type="ECO:0000256" key="5">
    <source>
        <dbReference type="ARBA" id="ARBA00023242"/>
    </source>
</evidence>
<comment type="subcellular location">
    <subcellularLocation>
        <location evidence="1">Nucleus</location>
    </subcellularLocation>
</comment>
<dbReference type="EMBL" id="JBJKFK010002536">
    <property type="protein sequence ID" value="KAL3310963.1"/>
    <property type="molecule type" value="Genomic_DNA"/>
</dbReference>
<keyword evidence="3" id="KW-0805">Transcription regulation</keyword>
<keyword evidence="10" id="KW-0808">Transferase</keyword>
<reference evidence="10 11" key="1">
    <citation type="submission" date="2024-11" db="EMBL/GenBank/DDBJ databases">
        <title>Adaptive evolution of stress response genes in parasites aligns with host niche diversity.</title>
        <authorList>
            <person name="Hahn C."/>
            <person name="Resl P."/>
        </authorList>
    </citation>
    <scope>NUCLEOTIDE SEQUENCE [LARGE SCALE GENOMIC DNA]</scope>
    <source>
        <strain evidence="10">EGGRZ-B1_66</strain>
        <tissue evidence="10">Body</tissue>
    </source>
</reference>
<feature type="compositionally biased region" description="Polar residues" evidence="7">
    <location>
        <begin position="482"/>
        <end position="491"/>
    </location>
</feature>
<dbReference type="InterPro" id="IPR032563">
    <property type="entry name" value="DAMP1_SANT-like"/>
</dbReference>
<protein>
    <recommendedName>
        <fullName evidence="6">DNA methyltransferase 1-associated protein 1</fullName>
    </recommendedName>
</protein>
<evidence type="ECO:0000313" key="10">
    <source>
        <dbReference type="EMBL" id="KAL3310963.1"/>
    </source>
</evidence>
<name>A0ABD2PV64_9PLAT</name>
<dbReference type="InterPro" id="IPR008468">
    <property type="entry name" value="DMAP1"/>
</dbReference>